<organism evidence="2 3">
    <name type="scientific">Halopenitus malekzadehii</name>
    <dbReference type="NCBI Taxonomy" id="1267564"/>
    <lineage>
        <taxon>Archaea</taxon>
        <taxon>Methanobacteriati</taxon>
        <taxon>Methanobacteriota</taxon>
        <taxon>Stenosarchaea group</taxon>
        <taxon>Halobacteria</taxon>
        <taxon>Halobacteriales</taxon>
        <taxon>Haloferacaceae</taxon>
        <taxon>Halopenitus</taxon>
    </lineage>
</organism>
<gene>
    <name evidence="2" type="ORF">SAMN05192561_11040</name>
</gene>
<dbReference type="Pfam" id="PF04312">
    <property type="entry name" value="DUF460"/>
    <property type="match status" value="1"/>
</dbReference>
<dbReference type="STRING" id="1267564.SAMN05192561_11040"/>
<keyword evidence="3" id="KW-1185">Reference proteome</keyword>
<dbReference type="RefSeq" id="WP_092817506.1">
    <property type="nucleotide sequence ID" value="NZ_FNWU01000010.1"/>
</dbReference>
<dbReference type="InterPro" id="IPR007408">
    <property type="entry name" value="DUF460"/>
</dbReference>
<evidence type="ECO:0000313" key="3">
    <source>
        <dbReference type="Proteomes" id="UP000199215"/>
    </source>
</evidence>
<dbReference type="EMBL" id="FNWU01000010">
    <property type="protein sequence ID" value="SEH59261.1"/>
    <property type="molecule type" value="Genomic_DNA"/>
</dbReference>
<feature type="region of interest" description="Disordered" evidence="1">
    <location>
        <begin position="411"/>
        <end position="454"/>
    </location>
</feature>
<protein>
    <recommendedName>
        <fullName evidence="4">DUF460 domain-containing protein</fullName>
    </recommendedName>
</protein>
<proteinExistence type="predicted"/>
<evidence type="ECO:0008006" key="4">
    <source>
        <dbReference type="Google" id="ProtNLM"/>
    </source>
</evidence>
<feature type="region of interest" description="Disordered" evidence="1">
    <location>
        <begin position="663"/>
        <end position="687"/>
    </location>
</feature>
<evidence type="ECO:0000313" key="2">
    <source>
        <dbReference type="EMBL" id="SEH59261.1"/>
    </source>
</evidence>
<dbReference type="AlphaFoldDB" id="A0A1H6JAZ7"/>
<dbReference type="Gene3D" id="1.10.287.1490">
    <property type="match status" value="1"/>
</dbReference>
<dbReference type="OrthoDB" id="15228at2157"/>
<dbReference type="PANTHER" id="PTHR40707">
    <property type="entry name" value="POSSIBLE NUCLEASE OF RNASE H FOLD, RUVC/YQGF FAMILY"/>
    <property type="match status" value="1"/>
</dbReference>
<dbReference type="Proteomes" id="UP000199215">
    <property type="component" value="Unassembled WGS sequence"/>
</dbReference>
<feature type="compositionally biased region" description="Basic and acidic residues" evidence="1">
    <location>
        <begin position="443"/>
        <end position="454"/>
    </location>
</feature>
<sequence length="687" mass="76165">MTARTVRALDRPVFGVDVQSGDVRGDAPAYALVTLTPLSAAEEDAVPEAERPDVDGPIARVDRDVVSLRKLLRLIDEREPARIATDNAYELAADTGELVQLLRSLPDGTRLVQVTGAERPEPLSRVASRHGIPYDSDPMAEAEAAARLAAANVGHEVTAFTDETTVKVARGRSTGKGGWSQDRYTRRIHGNVKKRSRQVESELRSANLEYDREVTEKYGGYANAVFTVSARPEDIPVSNSRAGDVRVEVERERRDGIAYEPLVQRRDHVIVGIDPGTTTAAAVVGLDETVHDVYSTRTADTAEVIEWVIERGRPTIVAADVEPMPDTVESIRRSFDAAGWIPDSDLPVDEKLHRTREFATDNDHERDALAAALYALDDHADQFDRIAEKTPPRLDREAVIARVVSGEESVETVIDDLRDDAGDGGGEGSADEGDGGGGDSDAEPERTEEEREIRRLRDRVERLEGHVDDLTDKLDDRDDRIEDLETELSEAKRQERIEARERRAVSRLERETDRLERERDEARERADRLAEKLERLKALWKLDHSDFADVAAGRDLVAVKAVEQFTRAAIETADREYGLAAGDVVYLRDASGAGRQTAALLAETEPRLVLKEGTLSEAADAVLFEESVPVAPADDVALQEVDDLAVARESDVEAAIDDWERRARERERQQQSELVDQIISEHRAERS</sequence>
<name>A0A1H6JAZ7_9EURY</name>
<accession>A0A1H6JAZ7</accession>
<reference evidence="2 3" key="1">
    <citation type="submission" date="2016-10" db="EMBL/GenBank/DDBJ databases">
        <authorList>
            <person name="de Groot N.N."/>
        </authorList>
    </citation>
    <scope>NUCLEOTIDE SEQUENCE [LARGE SCALE GENOMIC DNA]</scope>
    <source>
        <strain evidence="2 3">IBRC-M10418</strain>
    </source>
</reference>
<dbReference type="PANTHER" id="PTHR40707:SF1">
    <property type="entry name" value="DUF460 DOMAIN-CONTAINING PROTEIN"/>
    <property type="match status" value="1"/>
</dbReference>
<evidence type="ECO:0000256" key="1">
    <source>
        <dbReference type="SAM" id="MobiDB-lite"/>
    </source>
</evidence>